<feature type="non-terminal residue" evidence="2">
    <location>
        <position position="1"/>
    </location>
</feature>
<proteinExistence type="predicted"/>
<dbReference type="OrthoDB" id="4062651at2759"/>
<organism evidence="2 3">
    <name type="scientific">Galerina marginata (strain CBS 339.88)</name>
    <dbReference type="NCBI Taxonomy" id="685588"/>
    <lineage>
        <taxon>Eukaryota</taxon>
        <taxon>Fungi</taxon>
        <taxon>Dikarya</taxon>
        <taxon>Basidiomycota</taxon>
        <taxon>Agaricomycotina</taxon>
        <taxon>Agaricomycetes</taxon>
        <taxon>Agaricomycetidae</taxon>
        <taxon>Agaricales</taxon>
        <taxon>Agaricineae</taxon>
        <taxon>Strophariaceae</taxon>
        <taxon>Galerina</taxon>
    </lineage>
</organism>
<dbReference type="Gene3D" id="1.10.510.10">
    <property type="entry name" value="Transferase(Phosphotransferase) domain 1"/>
    <property type="match status" value="1"/>
</dbReference>
<feature type="domain" description="Protein kinase" evidence="1">
    <location>
        <begin position="1"/>
        <end position="88"/>
    </location>
</feature>
<dbReference type="Proteomes" id="UP000027222">
    <property type="component" value="Unassembled WGS sequence"/>
</dbReference>
<dbReference type="HOGENOM" id="CLU_000288_7_30_1"/>
<dbReference type="Pfam" id="PF00069">
    <property type="entry name" value="Pkinase"/>
    <property type="match status" value="1"/>
</dbReference>
<dbReference type="InterPro" id="IPR000719">
    <property type="entry name" value="Prot_kinase_dom"/>
</dbReference>
<dbReference type="STRING" id="685588.A0A067SQM7"/>
<dbReference type="AlphaFoldDB" id="A0A067SQM7"/>
<dbReference type="PANTHER" id="PTHR24347">
    <property type="entry name" value="SERINE/THREONINE-PROTEIN KINASE"/>
    <property type="match status" value="1"/>
</dbReference>
<dbReference type="GO" id="GO:0004672">
    <property type="term" value="F:protein kinase activity"/>
    <property type="evidence" value="ECO:0007669"/>
    <property type="project" value="InterPro"/>
</dbReference>
<dbReference type="SUPFAM" id="SSF56112">
    <property type="entry name" value="Protein kinase-like (PK-like)"/>
    <property type="match status" value="1"/>
</dbReference>
<dbReference type="PROSITE" id="PS00108">
    <property type="entry name" value="PROTEIN_KINASE_ST"/>
    <property type="match status" value="1"/>
</dbReference>
<accession>A0A067SQM7</accession>
<evidence type="ECO:0000259" key="1">
    <source>
        <dbReference type="PROSITE" id="PS50011"/>
    </source>
</evidence>
<reference evidence="3" key="1">
    <citation type="journal article" date="2014" name="Proc. Natl. Acad. Sci. U.S.A.">
        <title>Extensive sampling of basidiomycete genomes demonstrates inadequacy of the white-rot/brown-rot paradigm for wood decay fungi.</title>
        <authorList>
            <person name="Riley R."/>
            <person name="Salamov A.A."/>
            <person name="Brown D.W."/>
            <person name="Nagy L.G."/>
            <person name="Floudas D."/>
            <person name="Held B.W."/>
            <person name="Levasseur A."/>
            <person name="Lombard V."/>
            <person name="Morin E."/>
            <person name="Otillar R."/>
            <person name="Lindquist E.A."/>
            <person name="Sun H."/>
            <person name="LaButti K.M."/>
            <person name="Schmutz J."/>
            <person name="Jabbour D."/>
            <person name="Luo H."/>
            <person name="Baker S.E."/>
            <person name="Pisabarro A.G."/>
            <person name="Walton J.D."/>
            <person name="Blanchette R.A."/>
            <person name="Henrissat B."/>
            <person name="Martin F."/>
            <person name="Cullen D."/>
            <person name="Hibbett D.S."/>
            <person name="Grigoriev I.V."/>
        </authorList>
    </citation>
    <scope>NUCLEOTIDE SEQUENCE [LARGE SCALE GENOMIC DNA]</scope>
    <source>
        <strain evidence="3">CBS 339.88</strain>
    </source>
</reference>
<dbReference type="GO" id="GO:0005524">
    <property type="term" value="F:ATP binding"/>
    <property type="evidence" value="ECO:0007669"/>
    <property type="project" value="InterPro"/>
</dbReference>
<dbReference type="InterPro" id="IPR011009">
    <property type="entry name" value="Kinase-like_dom_sf"/>
</dbReference>
<gene>
    <name evidence="2" type="ORF">GALMADRAFT_30013</name>
</gene>
<feature type="non-terminal residue" evidence="2">
    <location>
        <position position="88"/>
    </location>
</feature>
<sequence>LSRQLFEAVQFMHDHNVAHLDLKPSNILVPSDYGRLTVVDFGVSFRLKHAAQLLQGRAGTEGYIAPEVGQTKFSPIRADLWSTGKVVQ</sequence>
<dbReference type="InterPro" id="IPR008271">
    <property type="entry name" value="Ser/Thr_kinase_AS"/>
</dbReference>
<evidence type="ECO:0000313" key="3">
    <source>
        <dbReference type="Proteomes" id="UP000027222"/>
    </source>
</evidence>
<name>A0A067SQM7_GALM3</name>
<dbReference type="PROSITE" id="PS50011">
    <property type="entry name" value="PROTEIN_KINASE_DOM"/>
    <property type="match status" value="1"/>
</dbReference>
<dbReference type="EMBL" id="KL142386">
    <property type="protein sequence ID" value="KDR73206.1"/>
    <property type="molecule type" value="Genomic_DNA"/>
</dbReference>
<evidence type="ECO:0000313" key="2">
    <source>
        <dbReference type="EMBL" id="KDR73206.1"/>
    </source>
</evidence>
<keyword evidence="3" id="KW-1185">Reference proteome</keyword>
<protein>
    <recommendedName>
        <fullName evidence="1">Protein kinase domain-containing protein</fullName>
    </recommendedName>
</protein>